<name>A0ABT9ABL9_9BACT</name>
<keyword evidence="2" id="KW-1185">Reference proteome</keyword>
<dbReference type="Proteomes" id="UP001167796">
    <property type="component" value="Unassembled WGS sequence"/>
</dbReference>
<dbReference type="EMBL" id="JAUQSX010000004">
    <property type="protein sequence ID" value="MDO7846797.1"/>
    <property type="molecule type" value="Genomic_DNA"/>
</dbReference>
<reference evidence="1" key="1">
    <citation type="submission" date="2023-07" db="EMBL/GenBank/DDBJ databases">
        <authorList>
            <person name="Kim M.K."/>
        </authorList>
    </citation>
    <scope>NUCLEOTIDE SEQUENCE</scope>
    <source>
        <strain evidence="1">M29</strain>
    </source>
</reference>
<dbReference type="RefSeq" id="WP_305011476.1">
    <property type="nucleotide sequence ID" value="NZ_JAUQSX010000004.1"/>
</dbReference>
<comment type="caution">
    <text evidence="1">The sequence shown here is derived from an EMBL/GenBank/DDBJ whole genome shotgun (WGS) entry which is preliminary data.</text>
</comment>
<sequence length="219" mass="24967">MFSDNLAAFTRNSMYLPDLAPDVAFLIKPDFFYGNFRKPEPGDLRNKVVKLYQPRQTRSGHLVLSAAALGHEAELARYYTSVVQAAALHRKQLKDQRHYFWIRPVLLSRGEAVLTFPWYDTFPESASLLQGLMDPVPEGILYDDMDQGWSSAAYATADKVYFLQGDEGGRRVDTAVCTDRPRLQHAAGLALARTRQVLEALVKQVGEDYWRFRPNVPKW</sequence>
<organism evidence="1 2">
    <name type="scientific">Hymenobacter mellowenesis</name>
    <dbReference type="NCBI Taxonomy" id="3063995"/>
    <lineage>
        <taxon>Bacteria</taxon>
        <taxon>Pseudomonadati</taxon>
        <taxon>Bacteroidota</taxon>
        <taxon>Cytophagia</taxon>
        <taxon>Cytophagales</taxon>
        <taxon>Hymenobacteraceae</taxon>
        <taxon>Hymenobacter</taxon>
    </lineage>
</organism>
<protein>
    <submittedName>
        <fullName evidence="1">Uncharacterized protein</fullName>
    </submittedName>
</protein>
<evidence type="ECO:0000313" key="1">
    <source>
        <dbReference type="EMBL" id="MDO7846797.1"/>
    </source>
</evidence>
<proteinExistence type="predicted"/>
<evidence type="ECO:0000313" key="2">
    <source>
        <dbReference type="Proteomes" id="UP001167796"/>
    </source>
</evidence>
<accession>A0ABT9ABL9</accession>
<gene>
    <name evidence="1" type="ORF">Q5H92_10550</name>
</gene>